<evidence type="ECO:0000313" key="10">
    <source>
        <dbReference type="EMBL" id="QEA38938.1"/>
    </source>
</evidence>
<dbReference type="PANTHER" id="PTHR35008">
    <property type="entry name" value="BLL4482 PROTEIN-RELATED"/>
    <property type="match status" value="1"/>
</dbReference>
<evidence type="ECO:0000313" key="11">
    <source>
        <dbReference type="Proteomes" id="UP000321272"/>
    </source>
</evidence>
<name>A0A5B8SVZ9_9GAMM</name>
<keyword evidence="2 6" id="KW-0349">Heme</keyword>
<keyword evidence="5 6" id="KW-0408">Iron</keyword>
<feature type="region of interest" description="Disordered" evidence="7">
    <location>
        <begin position="208"/>
        <end position="228"/>
    </location>
</feature>
<protein>
    <submittedName>
        <fullName evidence="10">Cytochrome c</fullName>
    </submittedName>
</protein>
<keyword evidence="4" id="KW-0249">Electron transport</keyword>
<dbReference type="PRINTS" id="PR00605">
    <property type="entry name" value="CYTCHROMECIC"/>
</dbReference>
<evidence type="ECO:0000259" key="9">
    <source>
        <dbReference type="PROSITE" id="PS51007"/>
    </source>
</evidence>
<dbReference type="Proteomes" id="UP000321272">
    <property type="component" value="Chromosome"/>
</dbReference>
<keyword evidence="11" id="KW-1185">Reference proteome</keyword>
<keyword evidence="8" id="KW-0812">Transmembrane</keyword>
<keyword evidence="8" id="KW-1133">Transmembrane helix</keyword>
<dbReference type="PANTHER" id="PTHR35008:SF8">
    <property type="entry name" value="ALCOHOL DEHYDROGENASE CYTOCHROME C SUBUNIT"/>
    <property type="match status" value="1"/>
</dbReference>
<dbReference type="GO" id="GO:0009055">
    <property type="term" value="F:electron transfer activity"/>
    <property type="evidence" value="ECO:0007669"/>
    <property type="project" value="InterPro"/>
</dbReference>
<keyword evidence="8" id="KW-0472">Membrane</keyword>
<dbReference type="InterPro" id="IPR036909">
    <property type="entry name" value="Cyt_c-like_dom_sf"/>
</dbReference>
<dbReference type="EMBL" id="CP042382">
    <property type="protein sequence ID" value="QEA38938.1"/>
    <property type="molecule type" value="Genomic_DNA"/>
</dbReference>
<dbReference type="PROSITE" id="PS51007">
    <property type="entry name" value="CYTC"/>
    <property type="match status" value="1"/>
</dbReference>
<dbReference type="Pfam" id="PF00034">
    <property type="entry name" value="Cytochrom_C"/>
    <property type="match status" value="1"/>
</dbReference>
<evidence type="ECO:0000256" key="3">
    <source>
        <dbReference type="ARBA" id="ARBA00022723"/>
    </source>
</evidence>
<dbReference type="InterPro" id="IPR008168">
    <property type="entry name" value="Cyt_C_IC"/>
</dbReference>
<evidence type="ECO:0000256" key="4">
    <source>
        <dbReference type="ARBA" id="ARBA00022982"/>
    </source>
</evidence>
<dbReference type="InterPro" id="IPR009056">
    <property type="entry name" value="Cyt_c-like_dom"/>
</dbReference>
<evidence type="ECO:0000256" key="1">
    <source>
        <dbReference type="ARBA" id="ARBA00022448"/>
    </source>
</evidence>
<feature type="domain" description="Cytochrome c" evidence="9">
    <location>
        <begin position="83"/>
        <end position="173"/>
    </location>
</feature>
<evidence type="ECO:0000256" key="7">
    <source>
        <dbReference type="SAM" id="MobiDB-lite"/>
    </source>
</evidence>
<dbReference type="SUPFAM" id="SSF46626">
    <property type="entry name" value="Cytochrome c"/>
    <property type="match status" value="1"/>
</dbReference>
<evidence type="ECO:0000256" key="8">
    <source>
        <dbReference type="SAM" id="Phobius"/>
    </source>
</evidence>
<dbReference type="RefSeq" id="WP_147183994.1">
    <property type="nucleotide sequence ID" value="NZ_CP042382.1"/>
</dbReference>
<dbReference type="Gene3D" id="1.10.760.10">
    <property type="entry name" value="Cytochrome c-like domain"/>
    <property type="match status" value="1"/>
</dbReference>
<feature type="transmembrane region" description="Helical" evidence="8">
    <location>
        <begin position="34"/>
        <end position="54"/>
    </location>
</feature>
<dbReference type="GO" id="GO:0005506">
    <property type="term" value="F:iron ion binding"/>
    <property type="evidence" value="ECO:0007669"/>
    <property type="project" value="InterPro"/>
</dbReference>
<gene>
    <name evidence="10" type="ORF">FGL86_07525</name>
</gene>
<sequence length="228" mass="24453">MSDTKHSSPKKSRIASISGTASQDFEPYEAQNPIPWPIIAIALALTVWGIITLVTTSQMADSKPEVAQGPTGADEPLSSTMEPAAQDGRQLFVTHCSTCHQNNGAGIANAIPPLRQSRYVLANAEVPINILLFGIQGEIEVAGNTYRGRMPTFGRDLEDDQIAAILSYVRESWGNQAPAIEAQTVAEQRQRFAERTGPWEGGAALAETFGIPASTRSSTRTATNEEDG</sequence>
<reference evidence="10 11" key="1">
    <citation type="submission" date="2019-06" db="EMBL/GenBank/DDBJ databases">
        <title>Genome analyses of bacteria isolated from kimchi.</title>
        <authorList>
            <person name="Lee S."/>
            <person name="Ahn S."/>
            <person name="Roh S."/>
        </authorList>
    </citation>
    <scope>NUCLEOTIDE SEQUENCE [LARGE SCALE GENOMIC DNA]</scope>
    <source>
        <strain evidence="10 11">CBA4606</strain>
    </source>
</reference>
<accession>A0A5B8SVZ9</accession>
<keyword evidence="1" id="KW-0813">Transport</keyword>
<organism evidence="10 11">
    <name type="scientific">Pistricoccus aurantiacus</name>
    <dbReference type="NCBI Taxonomy" id="1883414"/>
    <lineage>
        <taxon>Bacteria</taxon>
        <taxon>Pseudomonadati</taxon>
        <taxon>Pseudomonadota</taxon>
        <taxon>Gammaproteobacteria</taxon>
        <taxon>Oceanospirillales</taxon>
        <taxon>Halomonadaceae</taxon>
        <taxon>Pistricoccus</taxon>
    </lineage>
</organism>
<dbReference type="AlphaFoldDB" id="A0A5B8SVZ9"/>
<dbReference type="GO" id="GO:0020037">
    <property type="term" value="F:heme binding"/>
    <property type="evidence" value="ECO:0007669"/>
    <property type="project" value="InterPro"/>
</dbReference>
<evidence type="ECO:0000256" key="2">
    <source>
        <dbReference type="ARBA" id="ARBA00022617"/>
    </source>
</evidence>
<dbReference type="KEGG" id="paur:FGL86_07525"/>
<evidence type="ECO:0000256" key="6">
    <source>
        <dbReference type="PROSITE-ProRule" id="PRU00433"/>
    </source>
</evidence>
<feature type="compositionally biased region" description="Low complexity" evidence="7">
    <location>
        <begin position="213"/>
        <end position="222"/>
    </location>
</feature>
<dbReference type="OrthoDB" id="9757546at2"/>
<feature type="region of interest" description="Disordered" evidence="7">
    <location>
        <begin position="60"/>
        <end position="81"/>
    </location>
</feature>
<dbReference type="InterPro" id="IPR051459">
    <property type="entry name" value="Cytochrome_c-type_DH"/>
</dbReference>
<evidence type="ECO:0000256" key="5">
    <source>
        <dbReference type="ARBA" id="ARBA00023004"/>
    </source>
</evidence>
<proteinExistence type="predicted"/>
<keyword evidence="3 6" id="KW-0479">Metal-binding</keyword>